<reference evidence="3" key="1">
    <citation type="submission" date="2020-11" db="EMBL/GenBank/DDBJ databases">
        <authorList>
            <consortium name="DOE Joint Genome Institute"/>
            <person name="Ahrendt S."/>
            <person name="Riley R."/>
            <person name="Andreopoulos W."/>
            <person name="Labutti K."/>
            <person name="Pangilinan J."/>
            <person name="Ruiz-Duenas F.J."/>
            <person name="Barrasa J.M."/>
            <person name="Sanchez-Garcia M."/>
            <person name="Camarero S."/>
            <person name="Miyauchi S."/>
            <person name="Serrano A."/>
            <person name="Linde D."/>
            <person name="Babiker R."/>
            <person name="Drula E."/>
            <person name="Ayuso-Fernandez I."/>
            <person name="Pacheco R."/>
            <person name="Padilla G."/>
            <person name="Ferreira P."/>
            <person name="Barriuso J."/>
            <person name="Kellner H."/>
            <person name="Castanera R."/>
            <person name="Alfaro M."/>
            <person name="Ramirez L."/>
            <person name="Pisabarro A.G."/>
            <person name="Kuo A."/>
            <person name="Tritt A."/>
            <person name="Lipzen A."/>
            <person name="He G."/>
            <person name="Yan M."/>
            <person name="Ng V."/>
            <person name="Cullen D."/>
            <person name="Martin F."/>
            <person name="Rosso M.-N."/>
            <person name="Henrissat B."/>
            <person name="Hibbett D."/>
            <person name="Martinez A.T."/>
            <person name="Grigoriev I.V."/>
        </authorList>
    </citation>
    <scope>NUCLEOTIDE SEQUENCE</scope>
    <source>
        <strain evidence="3">CBS 247.69</strain>
    </source>
</reference>
<evidence type="ECO:0000256" key="1">
    <source>
        <dbReference type="SAM" id="Phobius"/>
    </source>
</evidence>
<feature type="transmembrane region" description="Helical" evidence="1">
    <location>
        <begin position="195"/>
        <end position="219"/>
    </location>
</feature>
<sequence>MFFALFLLRYSDVLAVYEWLITFGDEVALIHHTRWSSVKFAFLACRYYPIVSWAIFIWAFVHDHKLEYCRHIVKTLYLFMIPFQLSAQAVMIMRAWAFTGRTKTILFVLLVAYAILAAVEFWVFAADVDAVEQSPITNIIGRVGCFRGQGTGHVRTAKRVAVLLVAACSVDFLCTFVIILHCLRLRSLQGPLGKTFVVQGVGTFVIMTAVHVTSATVSFRNTARFAGGIIVPIPLILSNIVACRLMLALRRRASPTETKQNREISRLVRNALELSPTLSSKSDQWAP</sequence>
<dbReference type="Proteomes" id="UP000807353">
    <property type="component" value="Unassembled WGS sequence"/>
</dbReference>
<feature type="transmembrane region" description="Helical" evidence="1">
    <location>
        <begin position="40"/>
        <end position="61"/>
    </location>
</feature>
<organism evidence="3 4">
    <name type="scientific">Collybia nuda</name>
    <dbReference type="NCBI Taxonomy" id="64659"/>
    <lineage>
        <taxon>Eukaryota</taxon>
        <taxon>Fungi</taxon>
        <taxon>Dikarya</taxon>
        <taxon>Basidiomycota</taxon>
        <taxon>Agaricomycotina</taxon>
        <taxon>Agaricomycetes</taxon>
        <taxon>Agaricomycetidae</taxon>
        <taxon>Agaricales</taxon>
        <taxon>Tricholomatineae</taxon>
        <taxon>Clitocybaceae</taxon>
        <taxon>Collybia</taxon>
    </lineage>
</organism>
<feature type="transmembrane region" description="Helical" evidence="1">
    <location>
        <begin position="104"/>
        <end position="125"/>
    </location>
</feature>
<accession>A0A9P5YDA0</accession>
<dbReference type="AlphaFoldDB" id="A0A9P5YDA0"/>
<keyword evidence="1" id="KW-0812">Transmembrane</keyword>
<keyword evidence="1" id="KW-1133">Transmembrane helix</keyword>
<dbReference type="OrthoDB" id="3251775at2759"/>
<feature type="transmembrane region" description="Helical" evidence="1">
    <location>
        <begin position="225"/>
        <end position="247"/>
    </location>
</feature>
<proteinExistence type="predicted"/>
<protein>
    <recommendedName>
        <fullName evidence="2">DUF6533 domain-containing protein</fullName>
    </recommendedName>
</protein>
<feature type="transmembrane region" description="Helical" evidence="1">
    <location>
        <begin position="160"/>
        <end position="183"/>
    </location>
</feature>
<gene>
    <name evidence="3" type="ORF">BDZ94DRAFT_1253102</name>
</gene>
<dbReference type="EMBL" id="MU150245">
    <property type="protein sequence ID" value="KAF9465766.1"/>
    <property type="molecule type" value="Genomic_DNA"/>
</dbReference>
<keyword evidence="4" id="KW-1185">Reference proteome</keyword>
<name>A0A9P5YDA0_9AGAR</name>
<dbReference type="Pfam" id="PF20151">
    <property type="entry name" value="DUF6533"/>
    <property type="match status" value="1"/>
</dbReference>
<comment type="caution">
    <text evidence="3">The sequence shown here is derived from an EMBL/GenBank/DDBJ whole genome shotgun (WGS) entry which is preliminary data.</text>
</comment>
<feature type="transmembrane region" description="Helical" evidence="1">
    <location>
        <begin position="76"/>
        <end position="97"/>
    </location>
</feature>
<dbReference type="InterPro" id="IPR045340">
    <property type="entry name" value="DUF6533"/>
</dbReference>
<evidence type="ECO:0000313" key="4">
    <source>
        <dbReference type="Proteomes" id="UP000807353"/>
    </source>
</evidence>
<feature type="domain" description="DUF6533" evidence="2">
    <location>
        <begin position="13"/>
        <end position="51"/>
    </location>
</feature>
<evidence type="ECO:0000313" key="3">
    <source>
        <dbReference type="EMBL" id="KAF9465766.1"/>
    </source>
</evidence>
<evidence type="ECO:0000259" key="2">
    <source>
        <dbReference type="Pfam" id="PF20151"/>
    </source>
</evidence>
<keyword evidence="1" id="KW-0472">Membrane</keyword>